<reference evidence="7" key="2">
    <citation type="submission" date="2025-08" db="UniProtKB">
        <authorList>
            <consortium name="RefSeq"/>
        </authorList>
    </citation>
    <scope>IDENTIFICATION</scope>
    <source>
        <tissue evidence="7">Leaf</tissue>
    </source>
</reference>
<dbReference type="KEGG" id="soe:110784083"/>
<dbReference type="GO" id="GO:0008171">
    <property type="term" value="F:O-methyltransferase activity"/>
    <property type="evidence" value="ECO:0000318"/>
    <property type="project" value="GO_Central"/>
</dbReference>
<dbReference type="PIRSF" id="PIRSF005739">
    <property type="entry name" value="O-mtase"/>
    <property type="match status" value="1"/>
</dbReference>
<dbReference type="OrthoDB" id="1535081at2759"/>
<keyword evidence="1" id="KW-0489">Methyltransferase</keyword>
<dbReference type="InterPro" id="IPR016461">
    <property type="entry name" value="COMT-like"/>
</dbReference>
<dbReference type="Pfam" id="PF00891">
    <property type="entry name" value="Methyltransf_2"/>
    <property type="match status" value="1"/>
</dbReference>
<dbReference type="RefSeq" id="XP_021844176.1">
    <property type="nucleotide sequence ID" value="XM_021988484.2"/>
</dbReference>
<dbReference type="PANTHER" id="PTHR11746">
    <property type="entry name" value="O-METHYLTRANSFERASE"/>
    <property type="match status" value="1"/>
</dbReference>
<feature type="domain" description="O-methyltransferase dimerisation" evidence="5">
    <location>
        <begin position="27"/>
        <end position="118"/>
    </location>
</feature>
<dbReference type="InterPro" id="IPR036388">
    <property type="entry name" value="WH-like_DNA-bd_sf"/>
</dbReference>
<reference evidence="6" key="1">
    <citation type="journal article" date="2021" name="Nat. Commun.">
        <title>Genomic analyses provide insights into spinach domestication and the genetic basis of agronomic traits.</title>
        <authorList>
            <person name="Cai X."/>
            <person name="Sun X."/>
            <person name="Xu C."/>
            <person name="Sun H."/>
            <person name="Wang X."/>
            <person name="Ge C."/>
            <person name="Zhang Z."/>
            <person name="Wang Q."/>
            <person name="Fei Z."/>
            <person name="Jiao C."/>
            <person name="Wang Q."/>
        </authorList>
    </citation>
    <scope>NUCLEOTIDE SEQUENCE [LARGE SCALE GENOMIC DNA]</scope>
    <source>
        <strain evidence="6">cv. Varoflay</strain>
    </source>
</reference>
<dbReference type="InterPro" id="IPR012967">
    <property type="entry name" value="COMT_dimerisation"/>
</dbReference>
<accession>A0A9R0I7M5</accession>
<dbReference type="GO" id="GO:0008757">
    <property type="term" value="F:S-adenosylmethionine-dependent methyltransferase activity"/>
    <property type="evidence" value="ECO:0000318"/>
    <property type="project" value="GO_Central"/>
</dbReference>
<dbReference type="FunFam" id="1.10.10.10:FF:000357">
    <property type="entry name" value="Caffeic acid 3-O-methyltransferase"/>
    <property type="match status" value="1"/>
</dbReference>
<proteinExistence type="predicted"/>
<protein>
    <submittedName>
        <fullName evidence="7">Caffeic acid 3-O-methyltransferase</fullName>
    </submittedName>
</protein>
<feature type="domain" description="O-methyltransferase C-terminal" evidence="4">
    <location>
        <begin position="141"/>
        <end position="345"/>
    </location>
</feature>
<dbReference type="FunFam" id="3.40.50.150:FF:000061">
    <property type="entry name" value="Caffeic acid O-methyltransferase"/>
    <property type="match status" value="1"/>
</dbReference>
<dbReference type="GO" id="GO:0032259">
    <property type="term" value="P:methylation"/>
    <property type="evidence" value="ECO:0000318"/>
    <property type="project" value="GO_Central"/>
</dbReference>
<dbReference type="SUPFAM" id="SSF46785">
    <property type="entry name" value="Winged helix' DNA-binding domain"/>
    <property type="match status" value="1"/>
</dbReference>
<evidence type="ECO:0000259" key="5">
    <source>
        <dbReference type="Pfam" id="PF08100"/>
    </source>
</evidence>
<keyword evidence="6" id="KW-1185">Reference proteome</keyword>
<evidence type="ECO:0000313" key="6">
    <source>
        <dbReference type="Proteomes" id="UP000813463"/>
    </source>
</evidence>
<sequence>MSSIIGSNETQIHPTTEEEASCMAMCLATWSVPSMVFKTMLELNVIDIIYNSGPTAQLSAEEIVAKLPATNPHAAVVLDRMLRLLASFTILTCTQQVGPDGQPKRLYGLGPVCQFLAKNDDEVSYAAYANLMHDKIIMDTWKHLKDAVLEGSVPFKKTYGTGIYDYLGTDSRFYRVFYDGMDHHSTIVLKKILETYKGFEGISTLVDVGGGSGVTLKMIVSKYPSIKAINFDQPHIIKDAPSYPGVEHVGGDMYASVPKADAIFMKWTFQSGTDEQCVKLLKNFHEALPEDGKVVICEYLVPDSPKTSYQAHTAFIWDIIMMTYPGGKARTKQEYEALGKEAGFEDFRLVCFACDTWVMEYLKKKKSGN</sequence>
<dbReference type="PROSITE" id="PS51683">
    <property type="entry name" value="SAM_OMT_II"/>
    <property type="match status" value="1"/>
</dbReference>
<evidence type="ECO:0000259" key="4">
    <source>
        <dbReference type="Pfam" id="PF00891"/>
    </source>
</evidence>
<dbReference type="GO" id="GO:0046983">
    <property type="term" value="F:protein dimerization activity"/>
    <property type="evidence" value="ECO:0007669"/>
    <property type="project" value="InterPro"/>
</dbReference>
<dbReference type="Gene3D" id="3.40.50.150">
    <property type="entry name" value="Vaccinia Virus protein VP39"/>
    <property type="match status" value="1"/>
</dbReference>
<evidence type="ECO:0000256" key="1">
    <source>
        <dbReference type="ARBA" id="ARBA00022603"/>
    </source>
</evidence>
<keyword evidence="2" id="KW-0808">Transferase</keyword>
<evidence type="ECO:0000313" key="7">
    <source>
        <dbReference type="RefSeq" id="XP_021844176.1"/>
    </source>
</evidence>
<name>A0A9R0I7M5_SPIOL</name>
<gene>
    <name evidence="7" type="primary">LOC110784083</name>
</gene>
<dbReference type="InterPro" id="IPR029063">
    <property type="entry name" value="SAM-dependent_MTases_sf"/>
</dbReference>
<evidence type="ECO:0000256" key="2">
    <source>
        <dbReference type="ARBA" id="ARBA00022679"/>
    </source>
</evidence>
<dbReference type="GeneID" id="110784083"/>
<evidence type="ECO:0000256" key="3">
    <source>
        <dbReference type="ARBA" id="ARBA00022691"/>
    </source>
</evidence>
<dbReference type="InterPro" id="IPR001077">
    <property type="entry name" value="COMT_C"/>
</dbReference>
<organism evidence="6 7">
    <name type="scientific">Spinacia oleracea</name>
    <name type="common">Spinach</name>
    <dbReference type="NCBI Taxonomy" id="3562"/>
    <lineage>
        <taxon>Eukaryota</taxon>
        <taxon>Viridiplantae</taxon>
        <taxon>Streptophyta</taxon>
        <taxon>Embryophyta</taxon>
        <taxon>Tracheophyta</taxon>
        <taxon>Spermatophyta</taxon>
        <taxon>Magnoliopsida</taxon>
        <taxon>eudicotyledons</taxon>
        <taxon>Gunneridae</taxon>
        <taxon>Pentapetalae</taxon>
        <taxon>Caryophyllales</taxon>
        <taxon>Chenopodiaceae</taxon>
        <taxon>Chenopodioideae</taxon>
        <taxon>Anserineae</taxon>
        <taxon>Spinacia</taxon>
    </lineage>
</organism>
<dbReference type="SUPFAM" id="SSF53335">
    <property type="entry name" value="S-adenosyl-L-methionine-dependent methyltransferases"/>
    <property type="match status" value="1"/>
</dbReference>
<dbReference type="Pfam" id="PF08100">
    <property type="entry name" value="Dimerisation"/>
    <property type="match status" value="1"/>
</dbReference>
<dbReference type="AlphaFoldDB" id="A0A9R0I7M5"/>
<keyword evidence="3" id="KW-0949">S-adenosyl-L-methionine</keyword>
<dbReference type="InterPro" id="IPR036390">
    <property type="entry name" value="WH_DNA-bd_sf"/>
</dbReference>
<dbReference type="Proteomes" id="UP000813463">
    <property type="component" value="Chromosome 3"/>
</dbReference>
<dbReference type="Gene3D" id="1.10.10.10">
    <property type="entry name" value="Winged helix-like DNA-binding domain superfamily/Winged helix DNA-binding domain"/>
    <property type="match status" value="1"/>
</dbReference>